<keyword evidence="1" id="KW-0805">Transcription regulation</keyword>
<proteinExistence type="predicted"/>
<dbReference type="CDD" id="cd07377">
    <property type="entry name" value="WHTH_GntR"/>
    <property type="match status" value="1"/>
</dbReference>
<keyword evidence="2" id="KW-0238">DNA-binding</keyword>
<dbReference type="SMART" id="SM00345">
    <property type="entry name" value="HTH_GNTR"/>
    <property type="match status" value="1"/>
</dbReference>
<dbReference type="EMBL" id="MRTP01000006">
    <property type="protein sequence ID" value="OMF52672.1"/>
    <property type="molecule type" value="Genomic_DNA"/>
</dbReference>
<dbReference type="Proteomes" id="UP000187172">
    <property type="component" value="Unassembled WGS sequence"/>
</dbReference>
<dbReference type="SUPFAM" id="SSF46785">
    <property type="entry name" value="Winged helix' DNA-binding domain"/>
    <property type="match status" value="1"/>
</dbReference>
<accession>A0A1R1ELR3</accession>
<evidence type="ECO:0000256" key="2">
    <source>
        <dbReference type="ARBA" id="ARBA00023125"/>
    </source>
</evidence>
<sequence>MEDQQVGPLRFHIDFSQPLYEQILDQVRSAIAKGEIGLGDKMPSVRELAQELRVNPNTVMRAYQELERDGLTEKRRGQGTFVTSSPEHVRSFRTALAAKYIDSFMDQMESLGLTWNDIQSYIEQKYDAEEGGSMR</sequence>
<dbReference type="Gene3D" id="1.10.10.10">
    <property type="entry name" value="Winged helix-like DNA-binding domain superfamily/Winged helix DNA-binding domain"/>
    <property type="match status" value="1"/>
</dbReference>
<feature type="domain" description="HTH gntR-type" evidence="4">
    <location>
        <begin position="17"/>
        <end position="85"/>
    </location>
</feature>
<dbReference type="PANTHER" id="PTHR38445:SF9">
    <property type="entry name" value="HTH-TYPE TRANSCRIPTIONAL REPRESSOR YTRA"/>
    <property type="match status" value="1"/>
</dbReference>
<comment type="caution">
    <text evidence="5">The sequence shown here is derived from an EMBL/GenBank/DDBJ whole genome shotgun (WGS) entry which is preliminary data.</text>
</comment>
<dbReference type="InterPro" id="IPR036390">
    <property type="entry name" value="WH_DNA-bd_sf"/>
</dbReference>
<organism evidence="5 6">
    <name type="scientific">Paenibacillus rhizosphaerae</name>
    <dbReference type="NCBI Taxonomy" id="297318"/>
    <lineage>
        <taxon>Bacteria</taxon>
        <taxon>Bacillati</taxon>
        <taxon>Bacillota</taxon>
        <taxon>Bacilli</taxon>
        <taxon>Bacillales</taxon>
        <taxon>Paenibacillaceae</taxon>
        <taxon>Paenibacillus</taxon>
    </lineage>
</organism>
<dbReference type="STRING" id="297318.BK138_21600"/>
<dbReference type="GO" id="GO:0003700">
    <property type="term" value="F:DNA-binding transcription factor activity"/>
    <property type="evidence" value="ECO:0007669"/>
    <property type="project" value="InterPro"/>
</dbReference>
<keyword evidence="6" id="KW-1185">Reference proteome</keyword>
<evidence type="ECO:0000256" key="3">
    <source>
        <dbReference type="ARBA" id="ARBA00023163"/>
    </source>
</evidence>
<dbReference type="PROSITE" id="PS50949">
    <property type="entry name" value="HTH_GNTR"/>
    <property type="match status" value="1"/>
</dbReference>
<name>A0A1R1ELR3_9BACL</name>
<dbReference type="RefSeq" id="WP_076172845.1">
    <property type="nucleotide sequence ID" value="NZ_MRTP01000006.1"/>
</dbReference>
<evidence type="ECO:0000256" key="1">
    <source>
        <dbReference type="ARBA" id="ARBA00023015"/>
    </source>
</evidence>
<protein>
    <submittedName>
        <fullName evidence="5">GntR family transcriptional regulator</fullName>
    </submittedName>
</protein>
<keyword evidence="3" id="KW-0804">Transcription</keyword>
<reference evidence="5 6" key="1">
    <citation type="submission" date="2016-11" db="EMBL/GenBank/DDBJ databases">
        <title>Paenibacillus species isolates.</title>
        <authorList>
            <person name="Beno S.M."/>
        </authorList>
    </citation>
    <scope>NUCLEOTIDE SEQUENCE [LARGE SCALE GENOMIC DNA]</scope>
    <source>
        <strain evidence="5 6">FSL R5-0378</strain>
    </source>
</reference>
<dbReference type="InterPro" id="IPR000524">
    <property type="entry name" value="Tscrpt_reg_HTH_GntR"/>
</dbReference>
<evidence type="ECO:0000313" key="5">
    <source>
        <dbReference type="EMBL" id="OMF52672.1"/>
    </source>
</evidence>
<dbReference type="AlphaFoldDB" id="A0A1R1ELR3"/>
<gene>
    <name evidence="5" type="ORF">BK138_21600</name>
</gene>
<dbReference type="PANTHER" id="PTHR38445">
    <property type="entry name" value="HTH-TYPE TRANSCRIPTIONAL REPRESSOR YTRA"/>
    <property type="match status" value="1"/>
</dbReference>
<evidence type="ECO:0000259" key="4">
    <source>
        <dbReference type="PROSITE" id="PS50949"/>
    </source>
</evidence>
<dbReference type="InterPro" id="IPR036388">
    <property type="entry name" value="WH-like_DNA-bd_sf"/>
</dbReference>
<dbReference type="GO" id="GO:0003677">
    <property type="term" value="F:DNA binding"/>
    <property type="evidence" value="ECO:0007669"/>
    <property type="project" value="UniProtKB-KW"/>
</dbReference>
<evidence type="ECO:0000313" key="6">
    <source>
        <dbReference type="Proteomes" id="UP000187172"/>
    </source>
</evidence>
<dbReference type="Pfam" id="PF00392">
    <property type="entry name" value="GntR"/>
    <property type="match status" value="1"/>
</dbReference>